<dbReference type="EMBL" id="BMAW01127312">
    <property type="protein sequence ID" value="GFU20651.1"/>
    <property type="molecule type" value="Genomic_DNA"/>
</dbReference>
<dbReference type="AlphaFoldDB" id="A0A8X6QGD7"/>
<gene>
    <name evidence="6" type="primary">HMCN2</name>
    <name evidence="6" type="ORF">NPIL_579991</name>
</gene>
<dbReference type="Pfam" id="PF13927">
    <property type="entry name" value="Ig_3"/>
    <property type="match status" value="2"/>
</dbReference>
<dbReference type="InterPro" id="IPR013783">
    <property type="entry name" value="Ig-like_fold"/>
</dbReference>
<keyword evidence="1" id="KW-0732">Signal</keyword>
<dbReference type="InterPro" id="IPR007110">
    <property type="entry name" value="Ig-like_dom"/>
</dbReference>
<dbReference type="FunFam" id="2.60.40.10:FF:000104">
    <property type="entry name" value="Down syndrome cell adhesion molecule b"/>
    <property type="match status" value="1"/>
</dbReference>
<evidence type="ECO:0000313" key="7">
    <source>
        <dbReference type="Proteomes" id="UP000887013"/>
    </source>
</evidence>
<evidence type="ECO:0000256" key="4">
    <source>
        <dbReference type="ARBA" id="ARBA00023319"/>
    </source>
</evidence>
<sequence length="452" mass="49517">MDLFLQSVAKESSLHVLGYIITVFSSTVIGVDVTKAVPVIQPFTFPETASQGQRVTATCGILQGSKPLTFHWMKDGKEISEIPNTSIDVQAEYSVLTISPASKNNVGNYTCIVRNSFGQHSHDASFTLKEAPFWIKEPEDIVGVEGQRVEIKCSADGSPKPEIKWMKKIEGSTANLSDFADQQKDGSLVISSLKSLNAGAYECEAKNGIGNILQKLITIHVHVAMKLKICLFIRFISLVLHFLQASPVSSSEDDGPPKLHQIYFPEYVPLGKKVTVLCNAFSGSTPFTFIWKKDGKNIKDVPNAIVDVQRDYSALTIGPAQPENVGNYTCIVENKIGRDSSHGVLMLRAPPVWVVEPTDTSIAAGNSLYLHCLAEGHPQPNISWKFKSFNGEVYQLKEESSVHILKNGTLYLAHVQEQNSGTYTCSASNDLESMISKSISLNVNGKMLLLLP</sequence>
<dbReference type="InterPro" id="IPR036179">
    <property type="entry name" value="Ig-like_dom_sf"/>
</dbReference>
<dbReference type="InterPro" id="IPR003598">
    <property type="entry name" value="Ig_sub2"/>
</dbReference>
<dbReference type="Gene3D" id="2.60.40.10">
    <property type="entry name" value="Immunoglobulins"/>
    <property type="match status" value="4"/>
</dbReference>
<accession>A0A8X6QGD7</accession>
<keyword evidence="3" id="KW-1015">Disulfide bond</keyword>
<evidence type="ECO:0000313" key="6">
    <source>
        <dbReference type="EMBL" id="GFU20651.1"/>
    </source>
</evidence>
<feature type="domain" description="Ig-like" evidence="5">
    <location>
        <begin position="132"/>
        <end position="218"/>
    </location>
</feature>
<dbReference type="PANTHER" id="PTHR12231:SF253">
    <property type="entry name" value="DPR-INTERACTING PROTEIN ETA, ISOFORM B-RELATED"/>
    <property type="match status" value="1"/>
</dbReference>
<dbReference type="InterPro" id="IPR013098">
    <property type="entry name" value="Ig_I-set"/>
</dbReference>
<proteinExistence type="predicted"/>
<dbReference type="PROSITE" id="PS50835">
    <property type="entry name" value="IG_LIKE"/>
    <property type="match status" value="4"/>
</dbReference>
<protein>
    <submittedName>
        <fullName evidence="6">Hemicentin-2</fullName>
    </submittedName>
</protein>
<name>A0A8X6QGD7_NEPPI</name>
<keyword evidence="2" id="KW-0677">Repeat</keyword>
<dbReference type="SMART" id="SM00409">
    <property type="entry name" value="IG"/>
    <property type="match status" value="4"/>
</dbReference>
<keyword evidence="4" id="KW-0393">Immunoglobulin domain</keyword>
<evidence type="ECO:0000259" key="5">
    <source>
        <dbReference type="PROSITE" id="PS50835"/>
    </source>
</evidence>
<dbReference type="InterPro" id="IPR051170">
    <property type="entry name" value="Neural/epithelial_adhesion"/>
</dbReference>
<feature type="domain" description="Ig-like" evidence="5">
    <location>
        <begin position="257"/>
        <end position="341"/>
    </location>
</feature>
<dbReference type="InterPro" id="IPR003599">
    <property type="entry name" value="Ig_sub"/>
</dbReference>
<keyword evidence="7" id="KW-1185">Reference proteome</keyword>
<dbReference type="FunFam" id="2.60.40.10:FF:000333">
    <property type="entry name" value="Down syndrome cell adhesion molecule"/>
    <property type="match status" value="2"/>
</dbReference>
<reference evidence="6" key="1">
    <citation type="submission" date="2020-08" db="EMBL/GenBank/DDBJ databases">
        <title>Multicomponent nature underlies the extraordinary mechanical properties of spider dragline silk.</title>
        <authorList>
            <person name="Kono N."/>
            <person name="Nakamura H."/>
            <person name="Mori M."/>
            <person name="Yoshida Y."/>
            <person name="Ohtoshi R."/>
            <person name="Malay A.D."/>
            <person name="Moran D.A.P."/>
            <person name="Tomita M."/>
            <person name="Numata K."/>
            <person name="Arakawa K."/>
        </authorList>
    </citation>
    <scope>NUCLEOTIDE SEQUENCE</scope>
</reference>
<dbReference type="Pfam" id="PF07679">
    <property type="entry name" value="I-set"/>
    <property type="match status" value="2"/>
</dbReference>
<dbReference type="PANTHER" id="PTHR12231">
    <property type="entry name" value="CTX-RELATED TYPE I TRANSMEMBRANE PROTEIN"/>
    <property type="match status" value="1"/>
</dbReference>
<dbReference type="Proteomes" id="UP000887013">
    <property type="component" value="Unassembled WGS sequence"/>
</dbReference>
<organism evidence="6 7">
    <name type="scientific">Nephila pilipes</name>
    <name type="common">Giant wood spider</name>
    <name type="synonym">Nephila maculata</name>
    <dbReference type="NCBI Taxonomy" id="299642"/>
    <lineage>
        <taxon>Eukaryota</taxon>
        <taxon>Metazoa</taxon>
        <taxon>Ecdysozoa</taxon>
        <taxon>Arthropoda</taxon>
        <taxon>Chelicerata</taxon>
        <taxon>Arachnida</taxon>
        <taxon>Araneae</taxon>
        <taxon>Araneomorphae</taxon>
        <taxon>Entelegynae</taxon>
        <taxon>Araneoidea</taxon>
        <taxon>Nephilidae</taxon>
        <taxon>Nephila</taxon>
    </lineage>
</organism>
<evidence type="ECO:0000256" key="2">
    <source>
        <dbReference type="ARBA" id="ARBA00022737"/>
    </source>
</evidence>
<feature type="domain" description="Ig-like" evidence="5">
    <location>
        <begin position="350"/>
        <end position="442"/>
    </location>
</feature>
<evidence type="ECO:0000256" key="3">
    <source>
        <dbReference type="ARBA" id="ARBA00023157"/>
    </source>
</evidence>
<dbReference type="SUPFAM" id="SSF48726">
    <property type="entry name" value="Immunoglobulin"/>
    <property type="match status" value="4"/>
</dbReference>
<dbReference type="OrthoDB" id="9446970at2759"/>
<feature type="domain" description="Ig-like" evidence="5">
    <location>
        <begin position="38"/>
        <end position="127"/>
    </location>
</feature>
<evidence type="ECO:0000256" key="1">
    <source>
        <dbReference type="ARBA" id="ARBA00022729"/>
    </source>
</evidence>
<comment type="caution">
    <text evidence="6">The sequence shown here is derived from an EMBL/GenBank/DDBJ whole genome shotgun (WGS) entry which is preliminary data.</text>
</comment>
<dbReference type="FunFam" id="2.60.40.10:FF:000032">
    <property type="entry name" value="palladin isoform X1"/>
    <property type="match status" value="1"/>
</dbReference>
<dbReference type="SMART" id="SM00408">
    <property type="entry name" value="IGc2"/>
    <property type="match status" value="4"/>
</dbReference>